<name>A0A6M9AWH6_9HYME</name>
<protein>
    <recommendedName>
        <fullName evidence="3 9">NADH-ubiquinone oxidoreductase chain 3</fullName>
        <ecNumber evidence="9">7.1.1.2</ecNumber>
    </recommendedName>
</protein>
<geneLocation type="mitochondrion" evidence="10"/>
<dbReference type="RefSeq" id="YP_009859732.1">
    <property type="nucleotide sequence ID" value="NC_048882.1"/>
</dbReference>
<evidence type="ECO:0000313" key="10">
    <source>
        <dbReference type="EMBL" id="QKK69213.1"/>
    </source>
</evidence>
<evidence type="ECO:0000256" key="1">
    <source>
        <dbReference type="ARBA" id="ARBA00004370"/>
    </source>
</evidence>
<feature type="transmembrane region" description="Helical" evidence="9">
    <location>
        <begin position="57"/>
        <end position="80"/>
    </location>
</feature>
<keyword evidence="7 9" id="KW-0472">Membrane</keyword>
<dbReference type="EC" id="7.1.1.2" evidence="9"/>
<evidence type="ECO:0000256" key="9">
    <source>
        <dbReference type="RuleBase" id="RU003640"/>
    </source>
</evidence>
<dbReference type="GO" id="GO:0031966">
    <property type="term" value="C:mitochondrial membrane"/>
    <property type="evidence" value="ECO:0007669"/>
    <property type="project" value="UniProtKB-SubCell"/>
</dbReference>
<feature type="transmembrane region" description="Helical" evidence="9">
    <location>
        <begin position="6"/>
        <end position="25"/>
    </location>
</feature>
<keyword evidence="6 9" id="KW-1133">Transmembrane helix</keyword>
<evidence type="ECO:0000256" key="2">
    <source>
        <dbReference type="ARBA" id="ARBA00008472"/>
    </source>
</evidence>
<dbReference type="CTD" id="4537"/>
<comment type="subcellular location">
    <subcellularLocation>
        <location evidence="1">Membrane</location>
    </subcellularLocation>
    <subcellularLocation>
        <location evidence="9">Mitochondrion membrane</location>
        <topology evidence="9">Multi-pass membrane protein</topology>
    </subcellularLocation>
</comment>
<reference evidence="10" key="1">
    <citation type="submission" date="2018-10" db="EMBL/GenBank/DDBJ databases">
        <title>Mitochondrial genome of four interrelated genera and Comparative analysis in the family Vespidae (Hymenoptera: Vespidae).</title>
        <authorList>
            <person name="Zhang Q.-H."/>
            <person name="Li T.-J."/>
        </authorList>
    </citation>
    <scope>NUCLEOTIDE SEQUENCE</scope>
</reference>
<keyword evidence="9 10" id="KW-0496">Mitochondrion</keyword>
<keyword evidence="9" id="KW-0249">Electron transport</keyword>
<dbReference type="AlphaFoldDB" id="A0A6M9AWH6"/>
<keyword evidence="9" id="KW-0520">NAD</keyword>
<dbReference type="PANTHER" id="PTHR11058:SF9">
    <property type="entry name" value="NADH-UBIQUINONE OXIDOREDUCTASE CHAIN 3"/>
    <property type="match status" value="1"/>
</dbReference>
<dbReference type="GeneID" id="55631301"/>
<dbReference type="GO" id="GO:0030964">
    <property type="term" value="C:NADH dehydrogenase complex"/>
    <property type="evidence" value="ECO:0007669"/>
    <property type="project" value="TreeGrafter"/>
</dbReference>
<gene>
    <name evidence="10" type="primary">ND3</name>
</gene>
<dbReference type="GO" id="GO:0008137">
    <property type="term" value="F:NADH dehydrogenase (ubiquinone) activity"/>
    <property type="evidence" value="ECO:0007669"/>
    <property type="project" value="UniProtKB-UniRule"/>
</dbReference>
<evidence type="ECO:0000256" key="8">
    <source>
        <dbReference type="ARBA" id="ARBA00049551"/>
    </source>
</evidence>
<evidence type="ECO:0000256" key="4">
    <source>
        <dbReference type="ARBA" id="ARBA00022448"/>
    </source>
</evidence>
<keyword evidence="9" id="KW-0830">Ubiquinone</keyword>
<evidence type="ECO:0000256" key="6">
    <source>
        <dbReference type="ARBA" id="ARBA00022989"/>
    </source>
</evidence>
<keyword evidence="9" id="KW-1278">Translocase</keyword>
<keyword evidence="9" id="KW-0679">Respiratory chain</keyword>
<accession>A0A6M9AWH6</accession>
<keyword evidence="5 9" id="KW-0812">Transmembrane</keyword>
<organism evidence="10">
    <name type="scientific">Allorhynchium sp. YN</name>
    <dbReference type="NCBI Taxonomy" id="2742724"/>
    <lineage>
        <taxon>Eukaryota</taxon>
        <taxon>Metazoa</taxon>
        <taxon>Ecdysozoa</taxon>
        <taxon>Arthropoda</taxon>
        <taxon>Hexapoda</taxon>
        <taxon>Insecta</taxon>
        <taxon>Pterygota</taxon>
        <taxon>Neoptera</taxon>
        <taxon>Endopterygota</taxon>
        <taxon>Hymenoptera</taxon>
        <taxon>Apocrita</taxon>
        <taxon>Aculeata</taxon>
        <taxon>Vespoidea</taxon>
        <taxon>Vespidae</taxon>
        <taxon>Vespidae incertae sedis</taxon>
        <taxon>Allorhynchium</taxon>
    </lineage>
</organism>
<comment type="similarity">
    <text evidence="2 9">Belongs to the complex I subunit 3 family.</text>
</comment>
<keyword evidence="4 9" id="KW-0813">Transport</keyword>
<proteinExistence type="inferred from homology"/>
<comment type="function">
    <text evidence="9">Core subunit of the mitochondrial membrane respiratory chain NADH dehydrogenase (Complex I) which catalyzes electron transfer from NADH through the respiratory chain, using ubiquinone as an electron acceptor. Essential for the catalytic activity of complex I.</text>
</comment>
<dbReference type="InterPro" id="IPR000440">
    <property type="entry name" value="NADH_UbQ/plastoQ_OxRdtase_su3"/>
</dbReference>
<comment type="catalytic activity">
    <reaction evidence="8 9">
        <text>a ubiquinone + NADH + 5 H(+)(in) = a ubiquinol + NAD(+) + 4 H(+)(out)</text>
        <dbReference type="Rhea" id="RHEA:29091"/>
        <dbReference type="Rhea" id="RHEA-COMP:9565"/>
        <dbReference type="Rhea" id="RHEA-COMP:9566"/>
        <dbReference type="ChEBI" id="CHEBI:15378"/>
        <dbReference type="ChEBI" id="CHEBI:16389"/>
        <dbReference type="ChEBI" id="CHEBI:17976"/>
        <dbReference type="ChEBI" id="CHEBI:57540"/>
        <dbReference type="ChEBI" id="CHEBI:57945"/>
        <dbReference type="EC" id="7.1.1.2"/>
    </reaction>
</comment>
<dbReference type="EMBL" id="MK051022">
    <property type="protein sequence ID" value="QKK69213.1"/>
    <property type="molecule type" value="Genomic_DNA"/>
</dbReference>
<evidence type="ECO:0000256" key="5">
    <source>
        <dbReference type="ARBA" id="ARBA00022692"/>
    </source>
</evidence>
<evidence type="ECO:0000256" key="7">
    <source>
        <dbReference type="ARBA" id="ARBA00023136"/>
    </source>
</evidence>
<dbReference type="PANTHER" id="PTHR11058">
    <property type="entry name" value="NADH-UBIQUINONE OXIDOREDUCTASE CHAIN 3"/>
    <property type="match status" value="1"/>
</dbReference>
<dbReference type="Gene3D" id="1.20.58.1610">
    <property type="entry name" value="NADH:ubiquinone/plastoquinone oxidoreductase, chain 3"/>
    <property type="match status" value="1"/>
</dbReference>
<dbReference type="InterPro" id="IPR038430">
    <property type="entry name" value="NDAH_ubi_oxred_su3_sf"/>
</dbReference>
<sequence length="115" mass="13787">MLSIMILSIIPILIMSILIFINFMFSKKKYYDFDKSSPFECGFNPLNPTNYSISNQFIIISMIFLIFDIEFIVLITIIPMMNYNSLWFFSFFSIMIILFIGLFYEYNFNTLIWLK</sequence>
<feature type="transmembrane region" description="Helical" evidence="9">
    <location>
        <begin position="86"/>
        <end position="106"/>
    </location>
</feature>
<dbReference type="Pfam" id="PF00507">
    <property type="entry name" value="Oxidored_q4"/>
    <property type="match status" value="1"/>
</dbReference>
<evidence type="ECO:0000256" key="3">
    <source>
        <dbReference type="ARBA" id="ARBA00021007"/>
    </source>
</evidence>